<feature type="domain" description="Ig-like" evidence="9">
    <location>
        <begin position="498"/>
        <end position="592"/>
    </location>
</feature>
<dbReference type="OrthoDB" id="9988752at2759"/>
<dbReference type="InterPro" id="IPR007110">
    <property type="entry name" value="Ig-like_dom"/>
</dbReference>
<dbReference type="SUPFAM" id="SSF103575">
    <property type="entry name" value="Plexin repeat"/>
    <property type="match status" value="1"/>
</dbReference>
<gene>
    <name evidence="12" type="primary">LOC116220738</name>
</gene>
<dbReference type="InterPro" id="IPR016201">
    <property type="entry name" value="PSI"/>
</dbReference>
<dbReference type="SUPFAM" id="SSF101912">
    <property type="entry name" value="Sema domain"/>
    <property type="match status" value="1"/>
</dbReference>
<dbReference type="GO" id="GO:0071526">
    <property type="term" value="P:semaphorin-plexin signaling pathway"/>
    <property type="evidence" value="ECO:0007669"/>
    <property type="project" value="TreeGrafter"/>
</dbReference>
<dbReference type="Pfam" id="PF01403">
    <property type="entry name" value="Sema"/>
    <property type="match status" value="1"/>
</dbReference>
<dbReference type="Proteomes" id="UP000515152">
    <property type="component" value="Chromosome 6"/>
</dbReference>
<evidence type="ECO:0000256" key="1">
    <source>
        <dbReference type="ARBA" id="ARBA00004370"/>
    </source>
</evidence>
<dbReference type="SUPFAM" id="SSF48726">
    <property type="entry name" value="Immunoglobulin"/>
    <property type="match status" value="1"/>
</dbReference>
<dbReference type="GO" id="GO:0045499">
    <property type="term" value="F:chemorepellent activity"/>
    <property type="evidence" value="ECO:0007669"/>
    <property type="project" value="TreeGrafter"/>
</dbReference>
<comment type="subcellular location">
    <subcellularLocation>
        <location evidence="1">Membrane</location>
    </subcellularLocation>
</comment>
<reference evidence="12" key="1">
    <citation type="submission" date="2025-08" db="UniProtKB">
        <authorList>
            <consortium name="RefSeq"/>
        </authorList>
    </citation>
    <scope>IDENTIFICATION</scope>
</reference>
<dbReference type="Gene3D" id="3.30.1680.10">
    <property type="entry name" value="ligand-binding face of the semaphorins, domain 2"/>
    <property type="match status" value="1"/>
</dbReference>
<comment type="similarity">
    <text evidence="2">Belongs to the semaphorin family.</text>
</comment>
<keyword evidence="11" id="KW-1185">Reference proteome</keyword>
<evidence type="ECO:0000256" key="3">
    <source>
        <dbReference type="ARBA" id="ARBA00023136"/>
    </source>
</evidence>
<dbReference type="InterPro" id="IPR036179">
    <property type="entry name" value="Ig-like_dom_sf"/>
</dbReference>
<dbReference type="Gene3D" id="2.130.10.10">
    <property type="entry name" value="YVTN repeat-like/Quinoprotein amine dehydrogenase"/>
    <property type="match status" value="1"/>
</dbReference>
<dbReference type="SMART" id="SM00409">
    <property type="entry name" value="IG"/>
    <property type="match status" value="1"/>
</dbReference>
<evidence type="ECO:0000256" key="5">
    <source>
        <dbReference type="ARBA" id="ARBA00023180"/>
    </source>
</evidence>
<evidence type="ECO:0000313" key="11">
    <source>
        <dbReference type="Proteomes" id="UP000515152"/>
    </source>
</evidence>
<dbReference type="SMART" id="SM00423">
    <property type="entry name" value="PSI"/>
    <property type="match status" value="1"/>
</dbReference>
<dbReference type="GO" id="GO:0043931">
    <property type="term" value="P:ossification involved in bone maturation"/>
    <property type="evidence" value="ECO:0007669"/>
    <property type="project" value="TreeGrafter"/>
</dbReference>
<dbReference type="SMART" id="SM00630">
    <property type="entry name" value="Sema"/>
    <property type="match status" value="1"/>
</dbReference>
<proteinExistence type="inferred from homology"/>
<dbReference type="KEGG" id="char:116220738"/>
<feature type="domain" description="Sema" evidence="10">
    <location>
        <begin position="27"/>
        <end position="445"/>
    </location>
</feature>
<dbReference type="PANTHER" id="PTHR11036">
    <property type="entry name" value="SEMAPHORIN"/>
    <property type="match status" value="1"/>
</dbReference>
<dbReference type="InterPro" id="IPR027231">
    <property type="entry name" value="Semaphorin"/>
</dbReference>
<keyword evidence="7" id="KW-0812">Transmembrane</keyword>
<evidence type="ECO:0000256" key="2">
    <source>
        <dbReference type="ARBA" id="ARBA00009492"/>
    </source>
</evidence>
<feature type="signal peptide" evidence="8">
    <location>
        <begin position="1"/>
        <end position="20"/>
    </location>
</feature>
<dbReference type="AlphaFoldDB" id="A0A6P8FLW4"/>
<dbReference type="GO" id="GO:0000122">
    <property type="term" value="P:negative regulation of transcription by RNA polymerase II"/>
    <property type="evidence" value="ECO:0007669"/>
    <property type="project" value="TreeGrafter"/>
</dbReference>
<dbReference type="InterPro" id="IPR036352">
    <property type="entry name" value="Semap_dom_sf"/>
</dbReference>
<keyword evidence="5" id="KW-0325">Glycoprotein</keyword>
<dbReference type="GO" id="GO:0005615">
    <property type="term" value="C:extracellular space"/>
    <property type="evidence" value="ECO:0007669"/>
    <property type="project" value="TreeGrafter"/>
</dbReference>
<dbReference type="Gene3D" id="2.60.40.10">
    <property type="entry name" value="Immunoglobulins"/>
    <property type="match status" value="1"/>
</dbReference>
<feature type="chain" id="PRO_5028311038" evidence="8">
    <location>
        <begin position="21"/>
        <end position="618"/>
    </location>
</feature>
<organism evidence="11 12">
    <name type="scientific">Clupea harengus</name>
    <name type="common">Atlantic herring</name>
    <dbReference type="NCBI Taxonomy" id="7950"/>
    <lineage>
        <taxon>Eukaryota</taxon>
        <taxon>Metazoa</taxon>
        <taxon>Chordata</taxon>
        <taxon>Craniata</taxon>
        <taxon>Vertebrata</taxon>
        <taxon>Euteleostomi</taxon>
        <taxon>Actinopterygii</taxon>
        <taxon>Neopterygii</taxon>
        <taxon>Teleostei</taxon>
        <taxon>Clupei</taxon>
        <taxon>Clupeiformes</taxon>
        <taxon>Clupeoidei</taxon>
        <taxon>Clupeidae</taxon>
        <taxon>Clupea</taxon>
    </lineage>
</organism>
<dbReference type="PROSITE" id="PS51004">
    <property type="entry name" value="SEMA"/>
    <property type="match status" value="1"/>
</dbReference>
<keyword evidence="7" id="KW-1133">Transmembrane helix</keyword>
<keyword evidence="3 7" id="KW-0472">Membrane</keyword>
<dbReference type="GO" id="GO:0001755">
    <property type="term" value="P:neural crest cell migration"/>
    <property type="evidence" value="ECO:0007669"/>
    <property type="project" value="TreeGrafter"/>
</dbReference>
<keyword evidence="8" id="KW-0732">Signal</keyword>
<evidence type="ECO:0000313" key="12">
    <source>
        <dbReference type="RefSeq" id="XP_031424611.1"/>
    </source>
</evidence>
<dbReference type="InterPro" id="IPR002165">
    <property type="entry name" value="Plexin_repeat"/>
</dbReference>
<dbReference type="FunFam" id="2.60.40.10:FF:001170">
    <property type="entry name" value="Sema domain, immunoglobulin domain (Ig), short basic domain, secreted, (Semaphorin) 3F"/>
    <property type="match status" value="1"/>
</dbReference>
<dbReference type="Pfam" id="PF01437">
    <property type="entry name" value="PSI"/>
    <property type="match status" value="1"/>
</dbReference>
<dbReference type="GO" id="GO:0007411">
    <property type="term" value="P:axon guidance"/>
    <property type="evidence" value="ECO:0007669"/>
    <property type="project" value="TreeGrafter"/>
</dbReference>
<feature type="transmembrane region" description="Helical" evidence="7">
    <location>
        <begin position="600"/>
        <end position="617"/>
    </location>
</feature>
<dbReference type="GO" id="GO:0030335">
    <property type="term" value="P:positive regulation of cell migration"/>
    <property type="evidence" value="ECO:0007669"/>
    <property type="project" value="TreeGrafter"/>
</dbReference>
<dbReference type="InterPro" id="IPR013783">
    <property type="entry name" value="Ig-like_fold"/>
</dbReference>
<evidence type="ECO:0000259" key="9">
    <source>
        <dbReference type="PROSITE" id="PS50835"/>
    </source>
</evidence>
<evidence type="ECO:0000259" key="10">
    <source>
        <dbReference type="PROSITE" id="PS51004"/>
    </source>
</evidence>
<evidence type="ECO:0000256" key="7">
    <source>
        <dbReference type="SAM" id="Phobius"/>
    </source>
</evidence>
<dbReference type="PANTHER" id="PTHR11036:SF144">
    <property type="entry name" value="SEMAPHORIN-7A-LIKE"/>
    <property type="match status" value="1"/>
</dbReference>
<dbReference type="RefSeq" id="XP_031424611.1">
    <property type="nucleotide sequence ID" value="XM_031568751.2"/>
</dbReference>
<dbReference type="GeneID" id="116220738"/>
<dbReference type="GO" id="GO:0005886">
    <property type="term" value="C:plasma membrane"/>
    <property type="evidence" value="ECO:0007669"/>
    <property type="project" value="TreeGrafter"/>
</dbReference>
<dbReference type="InterPro" id="IPR015943">
    <property type="entry name" value="WD40/YVTN_repeat-like_dom_sf"/>
</dbReference>
<dbReference type="GO" id="GO:0030215">
    <property type="term" value="F:semaphorin receptor binding"/>
    <property type="evidence" value="ECO:0007669"/>
    <property type="project" value="InterPro"/>
</dbReference>
<protein>
    <submittedName>
        <fullName evidence="12">Semaphorin-7A-like</fullName>
    </submittedName>
</protein>
<evidence type="ECO:0000256" key="8">
    <source>
        <dbReference type="SAM" id="SignalP"/>
    </source>
</evidence>
<evidence type="ECO:0000256" key="6">
    <source>
        <dbReference type="PROSITE-ProRule" id="PRU00352"/>
    </source>
</evidence>
<accession>A0A6P8FLW4</accession>
<dbReference type="InterPro" id="IPR001627">
    <property type="entry name" value="Semap_dom"/>
</dbReference>
<evidence type="ECO:0000256" key="4">
    <source>
        <dbReference type="ARBA" id="ARBA00023157"/>
    </source>
</evidence>
<dbReference type="InterPro" id="IPR003599">
    <property type="entry name" value="Ig_sub"/>
</dbReference>
<keyword evidence="4" id="KW-1015">Disulfide bond</keyword>
<comment type="caution">
    <text evidence="6">Lacks conserved residue(s) required for the propagation of feature annotation.</text>
</comment>
<dbReference type="PROSITE" id="PS50835">
    <property type="entry name" value="IG_LIKE"/>
    <property type="match status" value="1"/>
</dbReference>
<name>A0A6P8FLW4_CLUHA</name>
<sequence length="618" mass="69363">MANVGLFLLVLLIITLQSMAEGFHKARLKLTEREITFPRWPLVEQMDEHLTTLKLILGSKDEIYAGGGRHLFRLNFQKNQGQTMVQRIPIPCDTVKTDCGITVMQPGRDGYPLFVCTAVKEVQQGTCCYKDVNGSTNCTSIYGGGEPALLTGEILYTTQSGVKDKDGIYRTRLYNVKDQMKPPSSRSDQQYVKIIERKLVSKLYAFYTEKNHDKDPDSDIFTPRVSQVCMADLGGSKETLQFQWTSQLSSRLSCGDPSRKLYYTELLDVAVLPSEDGADARVYGLFRNGWEMRAVCVYAMNDIDGVFNNSSPKPTKTLSRRPGECVQESRNLPSDLLIYMRNDPEMEDWVGPIGHSNPLLVSRSQYSHIQVGRVEGTEGQEGHNVLLLSTECGAVHKVLENSSDPFIIAEYHPFKPGTHILSMLLDSSQKKLYVSSNAEVVQIDLRNCNVYGDQCADCILARDPYCGWDRNQKRCSTYSEDSIQDVEDGNVHKCTDGPVIDPSTEGPQQGDADTIDISESSRHFLPCPVHSHHAEYRWMQGGEERQSIMDSQQEQLVLLIDGMRAEDEGLYQCEAREGDYRKTVVQYELRMSSAVGGLKSSPLALALLLLLLLFTLLR</sequence>
<dbReference type="Pfam" id="PF13895">
    <property type="entry name" value="Ig_2"/>
    <property type="match status" value="1"/>
</dbReference>